<feature type="domain" description="Divergent 4Fe-4S mono-cluster" evidence="1">
    <location>
        <begin position="2"/>
        <end position="53"/>
    </location>
</feature>
<keyword evidence="3" id="KW-1185">Reference proteome</keyword>
<dbReference type="EMBL" id="CM001475">
    <property type="protein sequence ID" value="EIC28564.1"/>
    <property type="molecule type" value="Genomic_DNA"/>
</dbReference>
<dbReference type="AlphaFoldDB" id="H8GQA5"/>
<dbReference type="InterPro" id="IPR010693">
    <property type="entry name" value="Divergent_4Fe-4S_mono-cluster"/>
</dbReference>
<proteinExistence type="predicted"/>
<name>H8GQA5_METAL</name>
<evidence type="ECO:0000259" key="1">
    <source>
        <dbReference type="Pfam" id="PF06902"/>
    </source>
</evidence>
<protein>
    <recommendedName>
        <fullName evidence="1">Divergent 4Fe-4S mono-cluster domain-containing protein</fullName>
    </recommendedName>
</protein>
<evidence type="ECO:0000313" key="2">
    <source>
        <dbReference type="EMBL" id="EIC28564.1"/>
    </source>
</evidence>
<dbReference type="Proteomes" id="UP000005090">
    <property type="component" value="Chromosome"/>
</dbReference>
<dbReference type="eggNOG" id="COG3592">
    <property type="taxonomic scope" value="Bacteria"/>
</dbReference>
<dbReference type="STRING" id="686340.Metal_0730"/>
<evidence type="ECO:0000313" key="3">
    <source>
        <dbReference type="Proteomes" id="UP000005090"/>
    </source>
</evidence>
<dbReference type="Pfam" id="PF06902">
    <property type="entry name" value="Fer4_19"/>
    <property type="match status" value="1"/>
</dbReference>
<accession>H8GQA5</accession>
<reference evidence="2 3" key="1">
    <citation type="journal article" date="2013" name="Genome Announc.">
        <title>Genome Sequence of the Obligate Gammaproteobacterial Methanotroph Methylomicrobium album Strain BG8.</title>
        <authorList>
            <person name="Kits K.D."/>
            <person name="Kalyuzhnaya M.G."/>
            <person name="Klotz M.G."/>
            <person name="Jetten M.S."/>
            <person name="Op den Camp H.J."/>
            <person name="Vuilleumier S."/>
            <person name="Bringel F."/>
            <person name="Dispirito A.A."/>
            <person name="Murrell J.C."/>
            <person name="Bruce D."/>
            <person name="Cheng J.F."/>
            <person name="Copeland A."/>
            <person name="Goodwin L."/>
            <person name="Hauser L."/>
            <person name="Lajus A."/>
            <person name="Land M.L."/>
            <person name="Lapidus A."/>
            <person name="Lucas S."/>
            <person name="Medigue C."/>
            <person name="Pitluck S."/>
            <person name="Woyke T."/>
            <person name="Zeytun A."/>
            <person name="Stein L.Y."/>
        </authorList>
    </citation>
    <scope>NUCLEOTIDE SEQUENCE [LARGE SCALE GENOMIC DNA]</scope>
    <source>
        <strain evidence="2 3">BG8</strain>
    </source>
</reference>
<sequence length="62" mass="6812">MCVTWDQDKCCHAGVCVGSLPEVFKIEDGRFVIDAEKASEETIKNTVDRCSSGCCNRLANNN</sequence>
<organism evidence="2 3">
    <name type="scientific">Methylomicrobium album BG8</name>
    <dbReference type="NCBI Taxonomy" id="686340"/>
    <lineage>
        <taxon>Bacteria</taxon>
        <taxon>Pseudomonadati</taxon>
        <taxon>Pseudomonadota</taxon>
        <taxon>Gammaproteobacteria</taxon>
        <taxon>Methylococcales</taxon>
        <taxon>Methylococcaceae</taxon>
        <taxon>Methylomicrobium</taxon>
    </lineage>
</organism>
<dbReference type="HOGENOM" id="CLU_139698_2_1_6"/>
<gene>
    <name evidence="2" type="ORF">Metal_0730</name>
</gene>
<dbReference type="Gene3D" id="3.30.70.20">
    <property type="match status" value="1"/>
</dbReference>
<dbReference type="RefSeq" id="WP_005369711.1">
    <property type="nucleotide sequence ID" value="NZ_CM001475.1"/>
</dbReference>